<accession>A0A286GZW9</accession>
<dbReference type="AlphaFoldDB" id="A0A286GZW9"/>
<dbReference type="RefSeq" id="WP_176525298.1">
    <property type="nucleotide sequence ID" value="NZ_OCNJ01000013.1"/>
</dbReference>
<protein>
    <submittedName>
        <fullName evidence="2">Uncharacterized protein</fullName>
    </submittedName>
</protein>
<keyword evidence="1" id="KW-0812">Transmembrane</keyword>
<organism evidence="2 3">
    <name type="scientific">Caenispirillum bisanense</name>
    <dbReference type="NCBI Taxonomy" id="414052"/>
    <lineage>
        <taxon>Bacteria</taxon>
        <taxon>Pseudomonadati</taxon>
        <taxon>Pseudomonadota</taxon>
        <taxon>Alphaproteobacteria</taxon>
        <taxon>Rhodospirillales</taxon>
        <taxon>Novispirillaceae</taxon>
        <taxon>Caenispirillum</taxon>
    </lineage>
</organism>
<sequence>MATAACYLGQLGVGGWLVATFIVTVLLWDCRYTLRITGDNNVVIGRACTD</sequence>
<gene>
    <name evidence="2" type="ORF">SAMN05421508_11376</name>
</gene>
<feature type="transmembrane region" description="Helical" evidence="1">
    <location>
        <begin position="7"/>
        <end position="28"/>
    </location>
</feature>
<evidence type="ECO:0000256" key="1">
    <source>
        <dbReference type="SAM" id="Phobius"/>
    </source>
</evidence>
<evidence type="ECO:0000313" key="2">
    <source>
        <dbReference type="EMBL" id="SOE00639.1"/>
    </source>
</evidence>
<dbReference type="Proteomes" id="UP000219621">
    <property type="component" value="Unassembled WGS sequence"/>
</dbReference>
<reference evidence="2 3" key="1">
    <citation type="submission" date="2017-09" db="EMBL/GenBank/DDBJ databases">
        <authorList>
            <person name="Ehlers B."/>
            <person name="Leendertz F.H."/>
        </authorList>
    </citation>
    <scope>NUCLEOTIDE SEQUENCE [LARGE SCALE GENOMIC DNA]</scope>
    <source>
        <strain evidence="2 3">USBA 140</strain>
    </source>
</reference>
<evidence type="ECO:0000313" key="3">
    <source>
        <dbReference type="Proteomes" id="UP000219621"/>
    </source>
</evidence>
<keyword evidence="1" id="KW-0472">Membrane</keyword>
<keyword evidence="3" id="KW-1185">Reference proteome</keyword>
<dbReference type="EMBL" id="OCNJ01000013">
    <property type="protein sequence ID" value="SOE00639.1"/>
    <property type="molecule type" value="Genomic_DNA"/>
</dbReference>
<proteinExistence type="predicted"/>
<keyword evidence="1" id="KW-1133">Transmembrane helix</keyword>
<name>A0A286GZW9_9PROT</name>